<proteinExistence type="predicted"/>
<dbReference type="GO" id="GO:0008168">
    <property type="term" value="F:methyltransferase activity"/>
    <property type="evidence" value="ECO:0007669"/>
    <property type="project" value="UniProtKB-KW"/>
</dbReference>
<comment type="caution">
    <text evidence="2">The sequence shown here is derived from an EMBL/GenBank/DDBJ whole genome shotgun (WGS) entry which is preliminary data.</text>
</comment>
<accession>A0ABY2TS08</accession>
<dbReference type="InterPro" id="IPR007833">
    <property type="entry name" value="Capsule_polysaccharide_synth"/>
</dbReference>
<dbReference type="SUPFAM" id="SSF53335">
    <property type="entry name" value="S-adenosyl-L-methionine-dependent methyltransferases"/>
    <property type="match status" value="1"/>
</dbReference>
<reference evidence="2 3" key="1">
    <citation type="journal article" date="2019" name="Anaerobe">
        <title>Brachyspira catarrhinii sp. nov., an anaerobic intestinal spirochaete isolated from vervet monkeys may have been misidentified as Brachyspira aalborgi in previous studies.</title>
        <authorList>
            <person name="Phillips N.D."/>
            <person name="La T."/>
            <person name="Hampson D.J."/>
        </authorList>
    </citation>
    <scope>NUCLEOTIDE SEQUENCE [LARGE SCALE GENOMIC DNA]</scope>
    <source>
        <strain evidence="2 3">Z12</strain>
    </source>
</reference>
<feature type="domain" description="Methyltransferase" evidence="1">
    <location>
        <begin position="537"/>
        <end position="663"/>
    </location>
</feature>
<dbReference type="PANTHER" id="PTHR43861:SF6">
    <property type="entry name" value="METHYLTRANSFERASE TYPE 11"/>
    <property type="match status" value="1"/>
</dbReference>
<dbReference type="CDD" id="cd02440">
    <property type="entry name" value="AdoMet_MTases"/>
    <property type="match status" value="1"/>
</dbReference>
<dbReference type="Pfam" id="PF13847">
    <property type="entry name" value="Methyltransf_31"/>
    <property type="match status" value="1"/>
</dbReference>
<keyword evidence="3" id="KW-1185">Reference proteome</keyword>
<evidence type="ECO:0000313" key="2">
    <source>
        <dbReference type="EMBL" id="TKZ35605.1"/>
    </source>
</evidence>
<dbReference type="InterPro" id="IPR025714">
    <property type="entry name" value="Methyltranfer_dom"/>
</dbReference>
<dbReference type="Proteomes" id="UP000310168">
    <property type="component" value="Unassembled WGS sequence"/>
</dbReference>
<dbReference type="Gene3D" id="3.40.50.150">
    <property type="entry name" value="Vaccinia Virus protein VP39"/>
    <property type="match status" value="1"/>
</dbReference>
<keyword evidence="2" id="KW-0808">Transferase</keyword>
<keyword evidence="2" id="KW-0489">Methyltransferase</keyword>
<protein>
    <submittedName>
        <fullName evidence="2">Methyltransferase domain-containing protein</fullName>
    </submittedName>
</protein>
<dbReference type="GO" id="GO:0032259">
    <property type="term" value="P:methylation"/>
    <property type="evidence" value="ECO:0007669"/>
    <property type="project" value="UniProtKB-KW"/>
</dbReference>
<evidence type="ECO:0000259" key="1">
    <source>
        <dbReference type="Pfam" id="PF13847"/>
    </source>
</evidence>
<gene>
    <name evidence="2" type="ORF">EZH24_04400</name>
</gene>
<dbReference type="Pfam" id="PF05159">
    <property type="entry name" value="Capsule_synth"/>
    <property type="match status" value="1"/>
</dbReference>
<dbReference type="PANTHER" id="PTHR43861">
    <property type="entry name" value="TRANS-ACONITATE 2-METHYLTRANSFERASE-RELATED"/>
    <property type="match status" value="1"/>
</dbReference>
<dbReference type="RefSeq" id="WP_137997913.1">
    <property type="nucleotide sequence ID" value="NZ_SJDU01000077.1"/>
</dbReference>
<dbReference type="InterPro" id="IPR029063">
    <property type="entry name" value="SAM-dependent_MTases_sf"/>
</dbReference>
<dbReference type="CDD" id="cd16440">
    <property type="entry name" value="beta_Kdo_transferase_KpsC_1"/>
    <property type="match status" value="1"/>
</dbReference>
<sequence>MSRFKKFIFSITDYDLYHIIKIFGIKITFKKKPKKIKPQKSDIDAIVWWIPIKSLRDAIRNIYYEYKNSFNKINHENKLRQEFLNGRIDEISNHIYEYKNNLNYFVNRFNEINTFIYAPYIAKCINYNKLNFKFSINEFFNSIVMYSHIASKNSDSYYLQFLFRKFLWFNNFYPKLNCLIIHGLGIWYQNVMNIYIAIENNIPLVIEEDGFIRSIYTWTSNNIPQKYRNSISFTFSNLPHFFADEINTLEYMLNDKKLKLNDKQIERAKYLIDKIIKNKISKYNHQPIYKPEIGKHKNKVLVIDQSYGDMSISYGWANENTFKIMLESAIKENYDADIIIKTHPDALVNNSTRAKCYYSSEDIKENVYLMAEEINPISLLEIVDKVYVCTSQLGFEALMMGKEVHTFGMPFYAGYGLTIDYQKCERRTNKRTLEEIFYITYINYSYYVNPEKEERCEIEEAIDYLIKLRREYFLEFNIRCDDKNLVDIPKRDFSLNSGERQTAQTLAGIRKDHLLRYELAANFLEKQFNQNKTIGADIFCGNGYGSYMVASKLKMTEILSIDASKEAIELANKHYKIENRINFINKFFPFELEKDKYDYVISFESIEHIQNDIQFIETIISAIKNNGYWFLSTPNEEVMSLKKNNNKFHFRHYTNKTIGNIFKKYNLEVIEQYGEDTYSINENGLITGTLSEDKMKLIKDYNGQFMVYILRVIKE</sequence>
<evidence type="ECO:0000313" key="3">
    <source>
        <dbReference type="Proteomes" id="UP000310168"/>
    </source>
</evidence>
<name>A0ABY2TS08_9SPIR</name>
<organism evidence="2 3">
    <name type="scientific">Brachyspira catarrhinii</name>
    <dbReference type="NCBI Taxonomy" id="2528966"/>
    <lineage>
        <taxon>Bacteria</taxon>
        <taxon>Pseudomonadati</taxon>
        <taxon>Spirochaetota</taxon>
        <taxon>Spirochaetia</taxon>
        <taxon>Brachyspirales</taxon>
        <taxon>Brachyspiraceae</taxon>
        <taxon>Brachyspira</taxon>
    </lineage>
</organism>
<dbReference type="EMBL" id="SJDU01000077">
    <property type="protein sequence ID" value="TKZ35605.1"/>
    <property type="molecule type" value="Genomic_DNA"/>
</dbReference>